<dbReference type="Proteomes" id="UP000807342">
    <property type="component" value="Unassembled WGS sequence"/>
</dbReference>
<accession>A0A9P5XFA3</accession>
<comment type="caution">
    <text evidence="1">The sequence shown here is derived from an EMBL/GenBank/DDBJ whole genome shotgun (WGS) entry which is preliminary data.</text>
</comment>
<evidence type="ECO:0000313" key="2">
    <source>
        <dbReference type="Proteomes" id="UP000807342"/>
    </source>
</evidence>
<proteinExistence type="predicted"/>
<protein>
    <submittedName>
        <fullName evidence="1">Uncharacterized protein</fullName>
    </submittedName>
</protein>
<gene>
    <name evidence="1" type="ORF">P691DRAFT_578421</name>
</gene>
<dbReference type="GO" id="GO:0006744">
    <property type="term" value="P:ubiquinone biosynthetic process"/>
    <property type="evidence" value="ECO:0007669"/>
    <property type="project" value="TreeGrafter"/>
</dbReference>
<sequence length="89" mass="10050">MLNAHIASTTPFRTPFISSTPQPFTFSPNSSWSDITKQIRSFIPVMLQHRLALSPREMYSPNRKLSGAFLLAARLDATVDTKAIWDKVQ</sequence>
<organism evidence="1 2">
    <name type="scientific">Macrolepiota fuliginosa MF-IS2</name>
    <dbReference type="NCBI Taxonomy" id="1400762"/>
    <lineage>
        <taxon>Eukaryota</taxon>
        <taxon>Fungi</taxon>
        <taxon>Dikarya</taxon>
        <taxon>Basidiomycota</taxon>
        <taxon>Agaricomycotina</taxon>
        <taxon>Agaricomycetes</taxon>
        <taxon>Agaricomycetidae</taxon>
        <taxon>Agaricales</taxon>
        <taxon>Agaricineae</taxon>
        <taxon>Agaricaceae</taxon>
        <taxon>Macrolepiota</taxon>
    </lineage>
</organism>
<name>A0A9P5XFA3_9AGAR</name>
<keyword evidence="2" id="KW-1185">Reference proteome</keyword>
<dbReference type="OrthoDB" id="201153at2759"/>
<dbReference type="AlphaFoldDB" id="A0A9P5XFA3"/>
<reference evidence="1" key="1">
    <citation type="submission" date="2020-11" db="EMBL/GenBank/DDBJ databases">
        <authorList>
            <consortium name="DOE Joint Genome Institute"/>
            <person name="Ahrendt S."/>
            <person name="Riley R."/>
            <person name="Andreopoulos W."/>
            <person name="Labutti K."/>
            <person name="Pangilinan J."/>
            <person name="Ruiz-Duenas F.J."/>
            <person name="Barrasa J.M."/>
            <person name="Sanchez-Garcia M."/>
            <person name="Camarero S."/>
            <person name="Miyauchi S."/>
            <person name="Serrano A."/>
            <person name="Linde D."/>
            <person name="Babiker R."/>
            <person name="Drula E."/>
            <person name="Ayuso-Fernandez I."/>
            <person name="Pacheco R."/>
            <person name="Padilla G."/>
            <person name="Ferreira P."/>
            <person name="Barriuso J."/>
            <person name="Kellner H."/>
            <person name="Castanera R."/>
            <person name="Alfaro M."/>
            <person name="Ramirez L."/>
            <person name="Pisabarro A.G."/>
            <person name="Kuo A."/>
            <person name="Tritt A."/>
            <person name="Lipzen A."/>
            <person name="He G."/>
            <person name="Yan M."/>
            <person name="Ng V."/>
            <person name="Cullen D."/>
            <person name="Martin F."/>
            <person name="Rosso M.-N."/>
            <person name="Henrissat B."/>
            <person name="Hibbett D."/>
            <person name="Martinez A.T."/>
            <person name="Grigoriev I.V."/>
        </authorList>
    </citation>
    <scope>NUCLEOTIDE SEQUENCE</scope>
    <source>
        <strain evidence="1">MF-IS2</strain>
    </source>
</reference>
<dbReference type="InterPro" id="IPR051409">
    <property type="entry name" value="Atypical_kinase_ADCK"/>
</dbReference>
<evidence type="ECO:0000313" key="1">
    <source>
        <dbReference type="EMBL" id="KAF9449157.1"/>
    </source>
</evidence>
<dbReference type="PANTHER" id="PTHR43851:SF3">
    <property type="entry name" value="COENZYME Q8"/>
    <property type="match status" value="1"/>
</dbReference>
<dbReference type="PANTHER" id="PTHR43851">
    <property type="match status" value="1"/>
</dbReference>
<dbReference type="EMBL" id="MU151139">
    <property type="protein sequence ID" value="KAF9449157.1"/>
    <property type="molecule type" value="Genomic_DNA"/>
</dbReference>